<dbReference type="EMBL" id="HACG01004386">
    <property type="protein sequence ID" value="CEK51251.1"/>
    <property type="molecule type" value="Transcribed_RNA"/>
</dbReference>
<dbReference type="AlphaFoldDB" id="A0A0B6Y5Y5"/>
<feature type="region of interest" description="Disordered" evidence="1">
    <location>
        <begin position="1"/>
        <end position="21"/>
    </location>
</feature>
<protein>
    <submittedName>
        <fullName evidence="2">Uncharacterized protein</fullName>
    </submittedName>
</protein>
<evidence type="ECO:0000313" key="2">
    <source>
        <dbReference type="EMBL" id="CEK51251.1"/>
    </source>
</evidence>
<proteinExistence type="predicted"/>
<feature type="non-terminal residue" evidence="2">
    <location>
        <position position="49"/>
    </location>
</feature>
<gene>
    <name evidence="2" type="primary">ORF12953</name>
</gene>
<name>A0A0B6Y5Y5_9EUPU</name>
<accession>A0A0B6Y5Y5</accession>
<evidence type="ECO:0000256" key="1">
    <source>
        <dbReference type="SAM" id="MobiDB-lite"/>
    </source>
</evidence>
<reference evidence="2" key="1">
    <citation type="submission" date="2014-12" db="EMBL/GenBank/DDBJ databases">
        <title>Insight into the proteome of Arion vulgaris.</title>
        <authorList>
            <person name="Aradska J."/>
            <person name="Bulat T."/>
            <person name="Smidak R."/>
            <person name="Sarate P."/>
            <person name="Gangsoo J."/>
            <person name="Sialana F."/>
            <person name="Bilban M."/>
            <person name="Lubec G."/>
        </authorList>
    </citation>
    <scope>NUCLEOTIDE SEQUENCE</scope>
    <source>
        <tissue evidence="2">Skin</tissue>
    </source>
</reference>
<organism evidence="2">
    <name type="scientific">Arion vulgaris</name>
    <dbReference type="NCBI Taxonomy" id="1028688"/>
    <lineage>
        <taxon>Eukaryota</taxon>
        <taxon>Metazoa</taxon>
        <taxon>Spiralia</taxon>
        <taxon>Lophotrochozoa</taxon>
        <taxon>Mollusca</taxon>
        <taxon>Gastropoda</taxon>
        <taxon>Heterobranchia</taxon>
        <taxon>Euthyneura</taxon>
        <taxon>Panpulmonata</taxon>
        <taxon>Eupulmonata</taxon>
        <taxon>Stylommatophora</taxon>
        <taxon>Helicina</taxon>
        <taxon>Arionoidea</taxon>
        <taxon>Arionidae</taxon>
        <taxon>Arion</taxon>
    </lineage>
</organism>
<sequence length="49" mass="5646">MVHIGIRDAPPGREGKGKLLDREGDYNERGKIPLVRKICLCRRDVDGWR</sequence>
<feature type="compositionally biased region" description="Basic and acidic residues" evidence="1">
    <location>
        <begin position="10"/>
        <end position="21"/>
    </location>
</feature>